<comment type="caution">
    <text evidence="2">The sequence shown here is derived from an EMBL/GenBank/DDBJ whole genome shotgun (WGS) entry which is preliminary data.</text>
</comment>
<sequence length="98" mass="10913">MRRFSQLIEDLSLKDVSGRLATYILLLSHQSANRRGVELTITKGQLAAFMGTIPETLSRALQKMGHDGLLTVDGPKIRILDFQRLQALAGDYTPNKCK</sequence>
<organism evidence="2 3">
    <name type="scientific">Leptolyngbya cf. ectocarpi LEGE 11479</name>
    <dbReference type="NCBI Taxonomy" id="1828722"/>
    <lineage>
        <taxon>Bacteria</taxon>
        <taxon>Bacillati</taxon>
        <taxon>Cyanobacteriota</taxon>
        <taxon>Cyanophyceae</taxon>
        <taxon>Leptolyngbyales</taxon>
        <taxon>Leptolyngbyaceae</taxon>
        <taxon>Leptolyngbya group</taxon>
        <taxon>Leptolyngbya</taxon>
    </lineage>
</organism>
<dbReference type="Proteomes" id="UP000615026">
    <property type="component" value="Unassembled WGS sequence"/>
</dbReference>
<dbReference type="Pfam" id="PF13545">
    <property type="entry name" value="HTH_Crp_2"/>
    <property type="match status" value="1"/>
</dbReference>
<feature type="domain" description="HTH crp-type" evidence="1">
    <location>
        <begin position="14"/>
        <end position="83"/>
    </location>
</feature>
<dbReference type="Gene3D" id="1.10.10.10">
    <property type="entry name" value="Winged helix-like DNA-binding domain superfamily/Winged helix DNA-binding domain"/>
    <property type="match status" value="1"/>
</dbReference>
<dbReference type="SUPFAM" id="SSF46785">
    <property type="entry name" value="Winged helix' DNA-binding domain"/>
    <property type="match status" value="1"/>
</dbReference>
<dbReference type="InterPro" id="IPR012318">
    <property type="entry name" value="HTH_CRP"/>
</dbReference>
<evidence type="ECO:0000259" key="1">
    <source>
        <dbReference type="PROSITE" id="PS51063"/>
    </source>
</evidence>
<dbReference type="GO" id="GO:0003677">
    <property type="term" value="F:DNA binding"/>
    <property type="evidence" value="ECO:0007669"/>
    <property type="project" value="InterPro"/>
</dbReference>
<evidence type="ECO:0000313" key="3">
    <source>
        <dbReference type="Proteomes" id="UP000615026"/>
    </source>
</evidence>
<proteinExistence type="predicted"/>
<protein>
    <submittedName>
        <fullName evidence="2">Winged helix-turn-helix domain-containing protein</fullName>
    </submittedName>
</protein>
<dbReference type="EMBL" id="JADEXP010000197">
    <property type="protein sequence ID" value="MBE9068741.1"/>
    <property type="molecule type" value="Genomic_DNA"/>
</dbReference>
<evidence type="ECO:0000313" key="2">
    <source>
        <dbReference type="EMBL" id="MBE9068741.1"/>
    </source>
</evidence>
<keyword evidence="3" id="KW-1185">Reference proteome</keyword>
<dbReference type="InterPro" id="IPR036388">
    <property type="entry name" value="WH-like_DNA-bd_sf"/>
</dbReference>
<reference evidence="2" key="1">
    <citation type="submission" date="2020-10" db="EMBL/GenBank/DDBJ databases">
        <authorList>
            <person name="Castelo-Branco R."/>
            <person name="Eusebio N."/>
            <person name="Adriana R."/>
            <person name="Vieira A."/>
            <person name="Brugerolle De Fraissinette N."/>
            <person name="Rezende De Castro R."/>
            <person name="Schneider M.P."/>
            <person name="Vasconcelos V."/>
            <person name="Leao P.N."/>
        </authorList>
    </citation>
    <scope>NUCLEOTIDE SEQUENCE</scope>
    <source>
        <strain evidence="2">LEGE 11479</strain>
    </source>
</reference>
<dbReference type="AlphaFoldDB" id="A0A928ZWH2"/>
<dbReference type="RefSeq" id="WP_193994675.1">
    <property type="nucleotide sequence ID" value="NZ_JADEXP010000197.1"/>
</dbReference>
<dbReference type="InterPro" id="IPR036390">
    <property type="entry name" value="WH_DNA-bd_sf"/>
</dbReference>
<accession>A0A928ZWH2</accession>
<dbReference type="PROSITE" id="PS51063">
    <property type="entry name" value="HTH_CRP_2"/>
    <property type="match status" value="1"/>
</dbReference>
<dbReference type="SMART" id="SM00419">
    <property type="entry name" value="HTH_CRP"/>
    <property type="match status" value="1"/>
</dbReference>
<name>A0A928ZWH2_LEPEC</name>
<gene>
    <name evidence="2" type="ORF">IQ260_19020</name>
</gene>
<dbReference type="GO" id="GO:0006355">
    <property type="term" value="P:regulation of DNA-templated transcription"/>
    <property type="evidence" value="ECO:0007669"/>
    <property type="project" value="InterPro"/>
</dbReference>